<sequence>MSLKSKITQNRPLLKKLTIVAWVFFILGVIGLPTYIWAVSSNMNNWFGELPSYSQLENPDLNLTSTLYTSDGLQLGSGYFRDNRNPVTYDQLGDNLVNALTAAEDFRFERHSGIDLPSMFRVAFGVLTFNRKGGGSTISQQLAKQLFSTRVITEDKKGKLEGRNKYLDELIYKTKEWVLSVRLERSYTKQEIMAMYYNTVEFGNNAFGIKSAAKTYFNKLPSALTVSEAAVLAGMQKGVTTYRPDINPNASKRRRNVVMNQMVKYDFLSQEAYDTLKVPDIELSLKQQDQNTGLAQYFREVARVDLRELCKELGYDLYADGLKIFTTIDSRMQTYAEQATDSAMSKLQALFDKKLTEEDRSLWIDSKGRPIRDFLEDKVLSKSSAYRNLVKQYGEDSDSVDYYMNKPKNLTVFSWQGEIDTVMSTVDSVKYYKQFLQSGFLASDPKTGAIKAWVGGINFNYFKYDHVRSGGRQPGSLFKPFVYATAVEQGYSPCYVFKDEAVSIDIPDQDEPWSPQNAEGRFSGKEMTLKQAMANSVNSITARVMDIVKPEKVVDMTKRLGIKSRIPPYYSIALGTENATLHELIGAYGAFANKGVHIEPYYVSRIEDRFGNVIYNEPPRKSRAISEDVAYVMLNMLQETVKSGSGRGLNYTYQLVDGKQEKNEIGAKTGTTQNASDGWFMAVTKDLVAGAWVGGDDRAIHFSSWIDGQGARTAMPIVGLFMQKVYADSTIGIERSFFDRPADLNREIDCQKFADIVSPSDSTIIYDDEIYQPK</sequence>
<dbReference type="AlphaFoldDB" id="A0A1E5T670"/>
<evidence type="ECO:0000256" key="1">
    <source>
        <dbReference type="ARBA" id="ARBA00004236"/>
    </source>
</evidence>
<dbReference type="GO" id="GO:0006508">
    <property type="term" value="P:proteolysis"/>
    <property type="evidence" value="ECO:0007669"/>
    <property type="project" value="UniProtKB-KW"/>
</dbReference>
<keyword evidence="10" id="KW-0378">Hydrolase</keyword>
<evidence type="ECO:0000256" key="16">
    <source>
        <dbReference type="ARBA" id="ARBA00034000"/>
    </source>
</evidence>
<evidence type="ECO:0000256" key="5">
    <source>
        <dbReference type="ARBA" id="ARBA00022475"/>
    </source>
</evidence>
<evidence type="ECO:0000259" key="19">
    <source>
        <dbReference type="Pfam" id="PF00905"/>
    </source>
</evidence>
<accession>A0A1E5T670</accession>
<dbReference type="GO" id="GO:0071555">
    <property type="term" value="P:cell wall organization"/>
    <property type="evidence" value="ECO:0007669"/>
    <property type="project" value="UniProtKB-KW"/>
</dbReference>
<evidence type="ECO:0000256" key="10">
    <source>
        <dbReference type="ARBA" id="ARBA00022801"/>
    </source>
</evidence>
<evidence type="ECO:0000256" key="14">
    <source>
        <dbReference type="ARBA" id="ARBA00023268"/>
    </source>
</evidence>
<dbReference type="Gene3D" id="1.10.3810.10">
    <property type="entry name" value="Biosynthetic peptidoglycan transglycosylase-like"/>
    <property type="match status" value="1"/>
</dbReference>
<dbReference type="GO" id="GO:0009252">
    <property type="term" value="P:peptidoglycan biosynthetic process"/>
    <property type="evidence" value="ECO:0007669"/>
    <property type="project" value="UniProtKB-KW"/>
</dbReference>
<organism evidence="21 22">
    <name type="scientific">Roseivirga misakiensis</name>
    <dbReference type="NCBI Taxonomy" id="1563681"/>
    <lineage>
        <taxon>Bacteria</taxon>
        <taxon>Pseudomonadati</taxon>
        <taxon>Bacteroidota</taxon>
        <taxon>Cytophagia</taxon>
        <taxon>Cytophagales</taxon>
        <taxon>Roseivirgaceae</taxon>
        <taxon>Roseivirga</taxon>
    </lineage>
</organism>
<dbReference type="InterPro" id="IPR036950">
    <property type="entry name" value="PBP_transglycosylase"/>
</dbReference>
<name>A0A1E5T670_9BACT</name>
<dbReference type="InterPro" id="IPR012338">
    <property type="entry name" value="Beta-lactam/transpept-like"/>
</dbReference>
<keyword evidence="12" id="KW-0573">Peptidoglycan synthesis</keyword>
<keyword evidence="18" id="KW-0812">Transmembrane</keyword>
<keyword evidence="6" id="KW-0121">Carboxypeptidase</keyword>
<evidence type="ECO:0000313" key="21">
    <source>
        <dbReference type="EMBL" id="OEK06869.1"/>
    </source>
</evidence>
<dbReference type="Gene3D" id="3.40.710.10">
    <property type="entry name" value="DD-peptidase/beta-lactamase superfamily"/>
    <property type="match status" value="2"/>
</dbReference>
<keyword evidence="15" id="KW-0961">Cell wall biogenesis/degradation</keyword>
<comment type="similarity">
    <text evidence="4">In the N-terminal section; belongs to the glycosyltransferase 51 family.</text>
</comment>
<gene>
    <name evidence="21" type="ORF">BFP71_04225</name>
</gene>
<evidence type="ECO:0000313" key="22">
    <source>
        <dbReference type="Proteomes" id="UP000095552"/>
    </source>
</evidence>
<evidence type="ECO:0000256" key="18">
    <source>
        <dbReference type="SAM" id="Phobius"/>
    </source>
</evidence>
<keyword evidence="11" id="KW-0133">Cell shape</keyword>
<evidence type="ECO:0000259" key="20">
    <source>
        <dbReference type="Pfam" id="PF00912"/>
    </source>
</evidence>
<feature type="domain" description="Glycosyl transferase family 51" evidence="20">
    <location>
        <begin position="81"/>
        <end position="262"/>
    </location>
</feature>
<dbReference type="GO" id="GO:0005886">
    <property type="term" value="C:plasma membrane"/>
    <property type="evidence" value="ECO:0007669"/>
    <property type="project" value="UniProtKB-SubCell"/>
</dbReference>
<evidence type="ECO:0000256" key="4">
    <source>
        <dbReference type="ARBA" id="ARBA00007739"/>
    </source>
</evidence>
<keyword evidence="5" id="KW-1003">Cell membrane</keyword>
<evidence type="ECO:0000256" key="2">
    <source>
        <dbReference type="ARBA" id="ARBA00004752"/>
    </source>
</evidence>
<feature type="transmembrane region" description="Helical" evidence="18">
    <location>
        <begin position="20"/>
        <end position="38"/>
    </location>
</feature>
<keyword evidence="18" id="KW-1133">Transmembrane helix</keyword>
<evidence type="ECO:0000256" key="12">
    <source>
        <dbReference type="ARBA" id="ARBA00022984"/>
    </source>
</evidence>
<protein>
    <submittedName>
        <fullName evidence="21">Uncharacterized protein</fullName>
    </submittedName>
</protein>
<keyword evidence="8" id="KW-0328">Glycosyltransferase</keyword>
<evidence type="ECO:0000256" key="15">
    <source>
        <dbReference type="ARBA" id="ARBA00023316"/>
    </source>
</evidence>
<comment type="subcellular location">
    <subcellularLocation>
        <location evidence="1">Cell membrane</location>
    </subcellularLocation>
</comment>
<comment type="catalytic activity">
    <reaction evidence="16">
        <text>Preferential cleavage: (Ac)2-L-Lys-D-Ala-|-D-Ala. Also transpeptidation of peptidyl-alanyl moieties that are N-acyl substituents of D-alanine.</text>
        <dbReference type="EC" id="3.4.16.4"/>
    </reaction>
</comment>
<dbReference type="InterPro" id="IPR023346">
    <property type="entry name" value="Lysozyme-like_dom_sf"/>
</dbReference>
<reference evidence="21 22" key="1">
    <citation type="submission" date="2016-08" db="EMBL/GenBank/DDBJ databases">
        <title>Draft genome of Fabibacter sp. strain SK-8.</title>
        <authorList>
            <person name="Wong S.-K."/>
            <person name="Hamasaki K."/>
            <person name="Yoshizawa S."/>
        </authorList>
    </citation>
    <scope>NUCLEOTIDE SEQUENCE [LARGE SCALE GENOMIC DNA]</scope>
    <source>
        <strain evidence="21 22">SK-8</strain>
    </source>
</reference>
<evidence type="ECO:0000256" key="11">
    <source>
        <dbReference type="ARBA" id="ARBA00022960"/>
    </source>
</evidence>
<evidence type="ECO:0000256" key="13">
    <source>
        <dbReference type="ARBA" id="ARBA00023136"/>
    </source>
</evidence>
<dbReference type="Pfam" id="PF00905">
    <property type="entry name" value="Transpeptidase"/>
    <property type="match status" value="1"/>
</dbReference>
<dbReference type="OrthoDB" id="9766909at2"/>
<comment type="caution">
    <text evidence="21">The sequence shown here is derived from an EMBL/GenBank/DDBJ whole genome shotgun (WGS) entry which is preliminary data.</text>
</comment>
<dbReference type="GO" id="GO:0008658">
    <property type="term" value="F:penicillin binding"/>
    <property type="evidence" value="ECO:0007669"/>
    <property type="project" value="InterPro"/>
</dbReference>
<comment type="catalytic activity">
    <reaction evidence="17">
        <text>[GlcNAc-(1-&gt;4)-Mur2Ac(oyl-L-Ala-gamma-D-Glu-L-Lys-D-Ala-D-Ala)](n)-di-trans,octa-cis-undecaprenyl diphosphate + beta-D-GlcNAc-(1-&gt;4)-Mur2Ac(oyl-L-Ala-gamma-D-Glu-L-Lys-D-Ala-D-Ala)-di-trans,octa-cis-undecaprenyl diphosphate = [GlcNAc-(1-&gt;4)-Mur2Ac(oyl-L-Ala-gamma-D-Glu-L-Lys-D-Ala-D-Ala)](n+1)-di-trans,octa-cis-undecaprenyl diphosphate + di-trans,octa-cis-undecaprenyl diphosphate + H(+)</text>
        <dbReference type="Rhea" id="RHEA:23708"/>
        <dbReference type="Rhea" id="RHEA-COMP:9602"/>
        <dbReference type="Rhea" id="RHEA-COMP:9603"/>
        <dbReference type="ChEBI" id="CHEBI:15378"/>
        <dbReference type="ChEBI" id="CHEBI:58405"/>
        <dbReference type="ChEBI" id="CHEBI:60033"/>
        <dbReference type="ChEBI" id="CHEBI:78435"/>
        <dbReference type="EC" id="2.4.99.28"/>
    </reaction>
</comment>
<keyword evidence="22" id="KW-1185">Reference proteome</keyword>
<dbReference type="InterPro" id="IPR050396">
    <property type="entry name" value="Glycosyltr_51/Transpeptidase"/>
</dbReference>
<evidence type="ECO:0000256" key="6">
    <source>
        <dbReference type="ARBA" id="ARBA00022645"/>
    </source>
</evidence>
<feature type="domain" description="Penicillin-binding protein transpeptidase" evidence="19">
    <location>
        <begin position="440"/>
        <end position="685"/>
    </location>
</feature>
<evidence type="ECO:0000256" key="3">
    <source>
        <dbReference type="ARBA" id="ARBA00007090"/>
    </source>
</evidence>
<dbReference type="SUPFAM" id="SSF56601">
    <property type="entry name" value="beta-lactamase/transpeptidase-like"/>
    <property type="match status" value="1"/>
</dbReference>
<comment type="similarity">
    <text evidence="3">In the C-terminal section; belongs to the transpeptidase family.</text>
</comment>
<evidence type="ECO:0000256" key="7">
    <source>
        <dbReference type="ARBA" id="ARBA00022670"/>
    </source>
</evidence>
<dbReference type="GO" id="GO:0009002">
    <property type="term" value="F:serine-type D-Ala-D-Ala carboxypeptidase activity"/>
    <property type="evidence" value="ECO:0007669"/>
    <property type="project" value="UniProtKB-EC"/>
</dbReference>
<keyword evidence="7" id="KW-0645">Protease</keyword>
<dbReference type="Pfam" id="PF00912">
    <property type="entry name" value="Transgly"/>
    <property type="match status" value="1"/>
</dbReference>
<dbReference type="PANTHER" id="PTHR32282:SF11">
    <property type="entry name" value="PENICILLIN-BINDING PROTEIN 1B"/>
    <property type="match status" value="1"/>
</dbReference>
<keyword evidence="13 18" id="KW-0472">Membrane</keyword>
<dbReference type="SUPFAM" id="SSF53955">
    <property type="entry name" value="Lysozyme-like"/>
    <property type="match status" value="1"/>
</dbReference>
<dbReference type="RefSeq" id="WP_069834181.1">
    <property type="nucleotide sequence ID" value="NZ_MDGQ01000003.1"/>
</dbReference>
<dbReference type="Proteomes" id="UP000095552">
    <property type="component" value="Unassembled WGS sequence"/>
</dbReference>
<dbReference type="STRING" id="1563681.BFP71_04225"/>
<keyword evidence="14" id="KW-0511">Multifunctional enzyme</keyword>
<evidence type="ECO:0000256" key="8">
    <source>
        <dbReference type="ARBA" id="ARBA00022676"/>
    </source>
</evidence>
<proteinExistence type="inferred from homology"/>
<dbReference type="GO" id="GO:0008955">
    <property type="term" value="F:peptidoglycan glycosyltransferase activity"/>
    <property type="evidence" value="ECO:0007669"/>
    <property type="project" value="UniProtKB-EC"/>
</dbReference>
<dbReference type="InterPro" id="IPR001264">
    <property type="entry name" value="Glyco_trans_51"/>
</dbReference>
<dbReference type="InterPro" id="IPR001460">
    <property type="entry name" value="PCN-bd_Tpept"/>
</dbReference>
<evidence type="ECO:0000256" key="9">
    <source>
        <dbReference type="ARBA" id="ARBA00022679"/>
    </source>
</evidence>
<dbReference type="GO" id="GO:0030288">
    <property type="term" value="C:outer membrane-bounded periplasmic space"/>
    <property type="evidence" value="ECO:0007669"/>
    <property type="project" value="TreeGrafter"/>
</dbReference>
<dbReference type="PANTHER" id="PTHR32282">
    <property type="entry name" value="BINDING PROTEIN TRANSPEPTIDASE, PUTATIVE-RELATED"/>
    <property type="match status" value="1"/>
</dbReference>
<dbReference type="GO" id="GO:0008360">
    <property type="term" value="P:regulation of cell shape"/>
    <property type="evidence" value="ECO:0007669"/>
    <property type="project" value="UniProtKB-KW"/>
</dbReference>
<evidence type="ECO:0000256" key="17">
    <source>
        <dbReference type="ARBA" id="ARBA00049902"/>
    </source>
</evidence>
<dbReference type="EMBL" id="MDGQ01000003">
    <property type="protein sequence ID" value="OEK06869.1"/>
    <property type="molecule type" value="Genomic_DNA"/>
</dbReference>
<keyword evidence="9" id="KW-0808">Transferase</keyword>
<comment type="pathway">
    <text evidence="2">Cell wall biogenesis; peptidoglycan biosynthesis.</text>
</comment>